<feature type="transmembrane region" description="Helical" evidence="9">
    <location>
        <begin position="237"/>
        <end position="256"/>
    </location>
</feature>
<dbReference type="Gene3D" id="1.20.1720.10">
    <property type="entry name" value="Multidrug resistance protein D"/>
    <property type="match status" value="1"/>
</dbReference>
<feature type="domain" description="Major facilitator superfamily (MFS) profile" evidence="10">
    <location>
        <begin position="34"/>
        <end position="419"/>
    </location>
</feature>
<sequence>MRADRGAGTGRGDMAATASETTETAPTRAGRVRLIFILGALTAIGPLSIDMYLPALPKLTHDLSAGASLVQLTLTACLIGLAAGQLLAGPISDTWGRRRPLLVGVALYTVASLLCAVAPTVPTLIALRLVQGAAGAAGIVIARAVVRDLYDGPAAARFFALLMLVNGVAPIAAPVIGGQLLRVTSWRGVFVLIAIIGALMTVAAYAGLRETLPRSGRRPGGLGSTVRTFAGLCADRVFVGYALAGGLAFAAMFAYISGSPFVIQDIYGLSPQAYSLIFAVNALGIVAAGQVSGWLAARVRLRVLLAAGLAISLAGGVTLPVAIGAGLGLPGVLPALFLVVAAIGLITPNATALALTGRPPAVAGSASALLGLAQFVIGGAAAPLVGVAGPHTAVPMGLVIAALTVAASLAFATLTRGHRPIG</sequence>
<dbReference type="SUPFAM" id="SSF103473">
    <property type="entry name" value="MFS general substrate transporter"/>
    <property type="match status" value="1"/>
</dbReference>
<dbReference type="PANTHER" id="PTHR23502:SF132">
    <property type="entry name" value="POLYAMINE TRANSPORTER 2-RELATED"/>
    <property type="match status" value="1"/>
</dbReference>
<keyword evidence="12" id="KW-1185">Reference proteome</keyword>
<evidence type="ECO:0000256" key="3">
    <source>
        <dbReference type="ARBA" id="ARBA00022448"/>
    </source>
</evidence>
<evidence type="ECO:0000259" key="10">
    <source>
        <dbReference type="PROSITE" id="PS50850"/>
    </source>
</evidence>
<proteinExistence type="inferred from homology"/>
<evidence type="ECO:0000256" key="2">
    <source>
        <dbReference type="ARBA" id="ARBA00006236"/>
    </source>
</evidence>
<organism evidence="11 12">
    <name type="scientific">Actinoallomurus vinaceus</name>
    <dbReference type="NCBI Taxonomy" id="1080074"/>
    <lineage>
        <taxon>Bacteria</taxon>
        <taxon>Bacillati</taxon>
        <taxon>Actinomycetota</taxon>
        <taxon>Actinomycetes</taxon>
        <taxon>Streptosporangiales</taxon>
        <taxon>Thermomonosporaceae</taxon>
        <taxon>Actinoallomurus</taxon>
    </lineage>
</organism>
<keyword evidence="5 9" id="KW-0812">Transmembrane</keyword>
<comment type="similarity">
    <text evidence="2">Belongs to the major facilitator superfamily. Bcr/CmlA family.</text>
</comment>
<feature type="transmembrane region" description="Helical" evidence="9">
    <location>
        <begin position="65"/>
        <end position="88"/>
    </location>
</feature>
<feature type="transmembrane region" description="Helical" evidence="9">
    <location>
        <begin position="125"/>
        <end position="146"/>
    </location>
</feature>
<dbReference type="NCBIfam" id="TIGR00710">
    <property type="entry name" value="efflux_Bcr_CflA"/>
    <property type="match status" value="1"/>
</dbReference>
<dbReference type="InterPro" id="IPR036259">
    <property type="entry name" value="MFS_trans_sf"/>
</dbReference>
<feature type="region of interest" description="Disordered" evidence="8">
    <location>
        <begin position="1"/>
        <end position="25"/>
    </location>
</feature>
<feature type="transmembrane region" description="Helical" evidence="9">
    <location>
        <begin position="158"/>
        <end position="177"/>
    </location>
</feature>
<comment type="subcellular location">
    <subcellularLocation>
        <location evidence="1">Cell membrane</location>
        <topology evidence="1">Multi-pass membrane protein</topology>
    </subcellularLocation>
</comment>
<dbReference type="InterPro" id="IPR004812">
    <property type="entry name" value="Efflux_drug-R_Bcr/CmlA"/>
</dbReference>
<feature type="transmembrane region" description="Helical" evidence="9">
    <location>
        <begin position="189"/>
        <end position="208"/>
    </location>
</feature>
<feature type="transmembrane region" description="Helical" evidence="9">
    <location>
        <begin position="368"/>
        <end position="388"/>
    </location>
</feature>
<evidence type="ECO:0000256" key="9">
    <source>
        <dbReference type="SAM" id="Phobius"/>
    </source>
</evidence>
<dbReference type="InterPro" id="IPR020846">
    <property type="entry name" value="MFS_dom"/>
</dbReference>
<evidence type="ECO:0000256" key="1">
    <source>
        <dbReference type="ARBA" id="ARBA00004651"/>
    </source>
</evidence>
<evidence type="ECO:0000313" key="11">
    <source>
        <dbReference type="EMBL" id="GAA4627975.1"/>
    </source>
</evidence>
<accession>A0ABP8UAU7</accession>
<dbReference type="CDD" id="cd17320">
    <property type="entry name" value="MFS_MdfA_MDR_like"/>
    <property type="match status" value="1"/>
</dbReference>
<dbReference type="PROSITE" id="PS50850">
    <property type="entry name" value="MFS"/>
    <property type="match status" value="1"/>
</dbReference>
<keyword evidence="4" id="KW-1003">Cell membrane</keyword>
<feature type="transmembrane region" description="Helical" evidence="9">
    <location>
        <begin position="394"/>
        <end position="414"/>
    </location>
</feature>
<evidence type="ECO:0000256" key="5">
    <source>
        <dbReference type="ARBA" id="ARBA00022692"/>
    </source>
</evidence>
<feature type="transmembrane region" description="Helical" evidence="9">
    <location>
        <begin position="303"/>
        <end position="329"/>
    </location>
</feature>
<keyword evidence="3" id="KW-0813">Transport</keyword>
<dbReference type="EMBL" id="BAABHK010000005">
    <property type="protein sequence ID" value="GAA4627975.1"/>
    <property type="molecule type" value="Genomic_DNA"/>
</dbReference>
<keyword evidence="6 9" id="KW-1133">Transmembrane helix</keyword>
<evidence type="ECO:0000313" key="12">
    <source>
        <dbReference type="Proteomes" id="UP001501442"/>
    </source>
</evidence>
<name>A0ABP8UAU7_9ACTN</name>
<dbReference type="PANTHER" id="PTHR23502">
    <property type="entry name" value="MAJOR FACILITATOR SUPERFAMILY"/>
    <property type="match status" value="1"/>
</dbReference>
<feature type="transmembrane region" description="Helical" evidence="9">
    <location>
        <begin position="100"/>
        <end position="119"/>
    </location>
</feature>
<evidence type="ECO:0000256" key="6">
    <source>
        <dbReference type="ARBA" id="ARBA00022989"/>
    </source>
</evidence>
<comment type="caution">
    <text evidence="11">The sequence shown here is derived from an EMBL/GenBank/DDBJ whole genome shotgun (WGS) entry which is preliminary data.</text>
</comment>
<reference evidence="12" key="1">
    <citation type="journal article" date="2019" name="Int. J. Syst. Evol. Microbiol.">
        <title>The Global Catalogue of Microorganisms (GCM) 10K type strain sequencing project: providing services to taxonomists for standard genome sequencing and annotation.</title>
        <authorList>
            <consortium name="The Broad Institute Genomics Platform"/>
            <consortium name="The Broad Institute Genome Sequencing Center for Infectious Disease"/>
            <person name="Wu L."/>
            <person name="Ma J."/>
        </authorList>
    </citation>
    <scope>NUCLEOTIDE SEQUENCE [LARGE SCALE GENOMIC DNA]</scope>
    <source>
        <strain evidence="12">JCM 17939</strain>
    </source>
</reference>
<protein>
    <submittedName>
        <fullName evidence="11">Multidrug effflux MFS transporter</fullName>
    </submittedName>
</protein>
<dbReference type="Proteomes" id="UP001501442">
    <property type="component" value="Unassembled WGS sequence"/>
</dbReference>
<keyword evidence="7 9" id="KW-0472">Membrane</keyword>
<dbReference type="InterPro" id="IPR011701">
    <property type="entry name" value="MFS"/>
</dbReference>
<feature type="transmembrane region" description="Helical" evidence="9">
    <location>
        <begin position="34"/>
        <end position="53"/>
    </location>
</feature>
<gene>
    <name evidence="11" type="ORF">GCM10023196_042420</name>
</gene>
<evidence type="ECO:0000256" key="4">
    <source>
        <dbReference type="ARBA" id="ARBA00022475"/>
    </source>
</evidence>
<feature type="transmembrane region" description="Helical" evidence="9">
    <location>
        <begin position="276"/>
        <end position="296"/>
    </location>
</feature>
<dbReference type="RefSeq" id="WP_345432647.1">
    <property type="nucleotide sequence ID" value="NZ_BAABHK010000005.1"/>
</dbReference>
<feature type="compositionally biased region" description="Low complexity" evidence="8">
    <location>
        <begin position="12"/>
        <end position="25"/>
    </location>
</feature>
<feature type="transmembrane region" description="Helical" evidence="9">
    <location>
        <begin position="335"/>
        <end position="356"/>
    </location>
</feature>
<evidence type="ECO:0000256" key="8">
    <source>
        <dbReference type="SAM" id="MobiDB-lite"/>
    </source>
</evidence>
<dbReference type="Pfam" id="PF07690">
    <property type="entry name" value="MFS_1"/>
    <property type="match status" value="1"/>
</dbReference>
<evidence type="ECO:0000256" key="7">
    <source>
        <dbReference type="ARBA" id="ARBA00023136"/>
    </source>
</evidence>